<keyword evidence="5" id="KW-1185">Reference proteome</keyword>
<dbReference type="PANTHER" id="PTHR15665">
    <property type="entry name" value="ASTEROID PROTEIN"/>
    <property type="match status" value="1"/>
</dbReference>
<dbReference type="OrthoDB" id="5297549at2759"/>
<dbReference type="EMBL" id="MU004183">
    <property type="protein sequence ID" value="KAF2500685.1"/>
    <property type="molecule type" value="Genomic_DNA"/>
</dbReference>
<comment type="similarity">
    <text evidence="1">Belongs to the asteroid family.</text>
</comment>
<evidence type="ECO:0000256" key="1">
    <source>
        <dbReference type="ARBA" id="ARBA00007398"/>
    </source>
</evidence>
<dbReference type="AlphaFoldDB" id="A0A6A6R7A4"/>
<reference evidence="4" key="1">
    <citation type="journal article" date="2020" name="Stud. Mycol.">
        <title>101 Dothideomycetes genomes: a test case for predicting lifestyles and emergence of pathogens.</title>
        <authorList>
            <person name="Haridas S."/>
            <person name="Albert R."/>
            <person name="Binder M."/>
            <person name="Bloem J."/>
            <person name="Labutti K."/>
            <person name="Salamov A."/>
            <person name="Andreopoulos B."/>
            <person name="Baker S."/>
            <person name="Barry K."/>
            <person name="Bills G."/>
            <person name="Bluhm B."/>
            <person name="Cannon C."/>
            <person name="Castanera R."/>
            <person name="Culley D."/>
            <person name="Daum C."/>
            <person name="Ezra D."/>
            <person name="Gonzalez J."/>
            <person name="Henrissat B."/>
            <person name="Kuo A."/>
            <person name="Liang C."/>
            <person name="Lipzen A."/>
            <person name="Lutzoni F."/>
            <person name="Magnuson J."/>
            <person name="Mondo S."/>
            <person name="Nolan M."/>
            <person name="Ohm R."/>
            <person name="Pangilinan J."/>
            <person name="Park H.-J."/>
            <person name="Ramirez L."/>
            <person name="Alfaro M."/>
            <person name="Sun H."/>
            <person name="Tritt A."/>
            <person name="Yoshinaga Y."/>
            <person name="Zwiers L.-H."/>
            <person name="Turgeon B."/>
            <person name="Goodwin S."/>
            <person name="Spatafora J."/>
            <person name="Crous P."/>
            <person name="Grigoriev I."/>
        </authorList>
    </citation>
    <scope>NUCLEOTIDE SEQUENCE</scope>
    <source>
        <strain evidence="4">CBS 269.34</strain>
    </source>
</reference>
<dbReference type="InterPro" id="IPR029060">
    <property type="entry name" value="PIN-like_dom_sf"/>
</dbReference>
<dbReference type="PANTHER" id="PTHR15665:SF1">
    <property type="entry name" value="PROTEIN ASTEROID HOMOLOG 1"/>
    <property type="match status" value="1"/>
</dbReference>
<accession>A0A6A6R7A4</accession>
<feature type="compositionally biased region" description="Basic residues" evidence="2">
    <location>
        <begin position="545"/>
        <end position="558"/>
    </location>
</feature>
<evidence type="ECO:0000313" key="5">
    <source>
        <dbReference type="Proteomes" id="UP000799750"/>
    </source>
</evidence>
<evidence type="ECO:0000256" key="2">
    <source>
        <dbReference type="SAM" id="MobiDB-lite"/>
    </source>
</evidence>
<feature type="region of interest" description="Disordered" evidence="2">
    <location>
        <begin position="541"/>
        <end position="573"/>
    </location>
</feature>
<dbReference type="Proteomes" id="UP000799750">
    <property type="component" value="Unassembled WGS sequence"/>
</dbReference>
<proteinExistence type="inferred from homology"/>
<dbReference type="InterPro" id="IPR026832">
    <property type="entry name" value="Asteroid"/>
</dbReference>
<sequence>MGIPRLIGHLQHFAETVQFTERNAANPRLVVIDGPGLAYHAAQLALRKSKETSSVRVPTYREIGDAALAFLRSLQLCGLSVRAIYFDGFLPNYKKEERFARLAESTAKLDVVMPNAQKISRCAPFIVPAVLEVLFESEFHLFTTVMPGEADPWCAGHARDFGSMIITGDSDLLAHDLGTQGSVAFFPSIGIDDSGVEVREFKPARIANRLGLASIRSLAYELLREPHRTLNEHVVLAKALERFSTLINLDDHGIPQPTEDSSVYNISIYAQDRATAGFVSTDSQQVLLQSVLSRLDPRISEFTQQVLSCPLDRPMLGRLNMYLPVLIENVDRASAWDCGEQIRQFGYSIVTSTLAIKPVIVHEVVRSGKRIVEKERQLFCYPTLIATFTDHIKTWLRICSELPPPCVWRLFAVYSMWQDVSATDKTFLQFRVNVQELLGSKTHAGQYNWGTRHLDAQLQAVLYSLRMLQRFTTVFMAHPVAQQNDDFTRGVQALHDSLHSLPPLDELVQQDYKPALEENPQLAEAITEMYALLGVEEKWPEAAKPKKTRHARKAKQKQQKTFERGNMYNLLDE</sequence>
<evidence type="ECO:0000259" key="3">
    <source>
        <dbReference type="Pfam" id="PF12813"/>
    </source>
</evidence>
<feature type="domain" description="Asteroid" evidence="3">
    <location>
        <begin position="124"/>
        <end position="375"/>
    </location>
</feature>
<organism evidence="4 5">
    <name type="scientific">Lophium mytilinum</name>
    <dbReference type="NCBI Taxonomy" id="390894"/>
    <lineage>
        <taxon>Eukaryota</taxon>
        <taxon>Fungi</taxon>
        <taxon>Dikarya</taxon>
        <taxon>Ascomycota</taxon>
        <taxon>Pezizomycotina</taxon>
        <taxon>Dothideomycetes</taxon>
        <taxon>Pleosporomycetidae</taxon>
        <taxon>Mytilinidiales</taxon>
        <taxon>Mytilinidiaceae</taxon>
        <taxon>Lophium</taxon>
    </lineage>
</organism>
<name>A0A6A6R7A4_9PEZI</name>
<gene>
    <name evidence="4" type="ORF">BU16DRAFT_523452</name>
</gene>
<evidence type="ECO:0000313" key="4">
    <source>
        <dbReference type="EMBL" id="KAF2500685.1"/>
    </source>
</evidence>
<dbReference type="SUPFAM" id="SSF88723">
    <property type="entry name" value="PIN domain-like"/>
    <property type="match status" value="1"/>
</dbReference>
<dbReference type="Gene3D" id="3.40.50.1010">
    <property type="entry name" value="5'-nuclease"/>
    <property type="match status" value="1"/>
</dbReference>
<protein>
    <recommendedName>
        <fullName evidence="3">Asteroid domain-containing protein</fullName>
    </recommendedName>
</protein>
<dbReference type="Pfam" id="PF12813">
    <property type="entry name" value="XPG_I_2"/>
    <property type="match status" value="1"/>
</dbReference>
<dbReference type="InterPro" id="IPR039436">
    <property type="entry name" value="Asteroid_dom"/>
</dbReference>